<protein>
    <submittedName>
        <fullName evidence="3">Glycosyltransferase involved in cell wall biosynthesis</fullName>
    </submittedName>
</protein>
<comment type="caution">
    <text evidence="3">The sequence shown here is derived from an EMBL/GenBank/DDBJ whole genome shotgun (WGS) entry which is preliminary data.</text>
</comment>
<gene>
    <name evidence="3" type="ORF">EDC90_10459</name>
</gene>
<name>A0A4R3NGN4_9HYPH</name>
<proteinExistence type="predicted"/>
<dbReference type="PANTHER" id="PTHR46401">
    <property type="entry name" value="GLYCOSYLTRANSFERASE WBBK-RELATED"/>
    <property type="match status" value="1"/>
</dbReference>
<dbReference type="EMBL" id="SMAR01000045">
    <property type="protein sequence ID" value="TCT30436.1"/>
    <property type="molecule type" value="Genomic_DNA"/>
</dbReference>
<dbReference type="AlphaFoldDB" id="A0A4R3NGN4"/>
<evidence type="ECO:0000259" key="2">
    <source>
        <dbReference type="Pfam" id="PF00534"/>
    </source>
</evidence>
<dbReference type="InterPro" id="IPR001296">
    <property type="entry name" value="Glyco_trans_1"/>
</dbReference>
<dbReference type="SUPFAM" id="SSF53756">
    <property type="entry name" value="UDP-Glycosyltransferase/glycogen phosphorylase"/>
    <property type="match status" value="1"/>
</dbReference>
<sequence length="394" mass="44015">MKLLVDGVFFQMSNSGIARVWRSLLPRLAAFPDIEVTVLDRGRSPRFAGIEYIDFPAYTFTSTAADSLLIDIFAKDYCADVFLSTYYTTPTRIPSVMIVYDMIPEIFGFDMNMRGWQDKNLAISFAQYCLCISENTRKDLLQIHSSLDPERATTAYCGLDSEAFRPRDEPEVSAFRKEYGVSENYCILVGSREQHTGYKNAGLLFDALKKPGSLSNLFDWPGPSELQILCVGGEPEVQTSFTEGLPDNITVKRVDLTDDELASAYSGAFALVYPSLYEGFGLPVVEAMSCGCPVITTSHGSLKEVACDAAVLISGKDTDELLNALKLVSDPGKRDELRRRGLERAKSFTWEPMAEELRRLVFKAADESASPEIIRFKEEWNRLRRIQAGIDVSL</sequence>
<reference evidence="3 4" key="1">
    <citation type="submission" date="2019-03" db="EMBL/GenBank/DDBJ databases">
        <title>Freshwater and sediment microbial communities from various areas in North America, analyzing microbe dynamics in response to fracking.</title>
        <authorList>
            <person name="Lamendella R."/>
        </authorList>
    </citation>
    <scope>NUCLEOTIDE SEQUENCE [LARGE SCALE GENOMIC DNA]</scope>
    <source>
        <strain evidence="3 4">175.2</strain>
    </source>
</reference>
<evidence type="ECO:0000313" key="3">
    <source>
        <dbReference type="EMBL" id="TCT30436.1"/>
    </source>
</evidence>
<evidence type="ECO:0000256" key="1">
    <source>
        <dbReference type="ARBA" id="ARBA00022679"/>
    </source>
</evidence>
<dbReference type="CDD" id="cd03809">
    <property type="entry name" value="GT4_MtfB-like"/>
    <property type="match status" value="1"/>
</dbReference>
<keyword evidence="1 3" id="KW-0808">Transferase</keyword>
<dbReference type="GO" id="GO:0016757">
    <property type="term" value="F:glycosyltransferase activity"/>
    <property type="evidence" value="ECO:0007669"/>
    <property type="project" value="InterPro"/>
</dbReference>
<dbReference type="GO" id="GO:0009103">
    <property type="term" value="P:lipopolysaccharide biosynthetic process"/>
    <property type="evidence" value="ECO:0007669"/>
    <property type="project" value="TreeGrafter"/>
</dbReference>
<keyword evidence="4" id="KW-1185">Reference proteome</keyword>
<organism evidence="3 4">
    <name type="scientific">Martelella mediterranea</name>
    <dbReference type="NCBI Taxonomy" id="293089"/>
    <lineage>
        <taxon>Bacteria</taxon>
        <taxon>Pseudomonadati</taxon>
        <taxon>Pseudomonadota</taxon>
        <taxon>Alphaproteobacteria</taxon>
        <taxon>Hyphomicrobiales</taxon>
        <taxon>Aurantimonadaceae</taxon>
        <taxon>Martelella</taxon>
    </lineage>
</organism>
<dbReference type="PANTHER" id="PTHR46401:SF2">
    <property type="entry name" value="GLYCOSYLTRANSFERASE WBBK-RELATED"/>
    <property type="match status" value="1"/>
</dbReference>
<dbReference type="OrthoDB" id="9801609at2"/>
<feature type="domain" description="Glycosyl transferase family 1" evidence="2">
    <location>
        <begin position="183"/>
        <end position="341"/>
    </location>
</feature>
<evidence type="ECO:0000313" key="4">
    <source>
        <dbReference type="Proteomes" id="UP000295097"/>
    </source>
</evidence>
<dbReference type="Pfam" id="PF00534">
    <property type="entry name" value="Glycos_transf_1"/>
    <property type="match status" value="1"/>
</dbReference>
<dbReference type="Gene3D" id="3.40.50.2000">
    <property type="entry name" value="Glycogen Phosphorylase B"/>
    <property type="match status" value="1"/>
</dbReference>
<accession>A0A4R3NGN4</accession>
<dbReference type="Proteomes" id="UP000295097">
    <property type="component" value="Unassembled WGS sequence"/>
</dbReference>